<dbReference type="EMBL" id="JBHUOL010000022">
    <property type="protein sequence ID" value="MFD2909990.1"/>
    <property type="molecule type" value="Genomic_DNA"/>
</dbReference>
<name>A0ABW5ZAR8_9FLAO</name>
<dbReference type="PROSITE" id="PS51257">
    <property type="entry name" value="PROKAR_LIPOPROTEIN"/>
    <property type="match status" value="1"/>
</dbReference>
<evidence type="ECO:0000313" key="1">
    <source>
        <dbReference type="EMBL" id="MFD2909990.1"/>
    </source>
</evidence>
<proteinExistence type="predicted"/>
<comment type="caution">
    <text evidence="1">The sequence shown here is derived from an EMBL/GenBank/DDBJ whole genome shotgun (WGS) entry which is preliminary data.</text>
</comment>
<gene>
    <name evidence="1" type="ORF">ACFSX9_14745</name>
</gene>
<dbReference type="RefSeq" id="WP_379809038.1">
    <property type="nucleotide sequence ID" value="NZ_JBHUOL010000022.1"/>
</dbReference>
<reference evidence="2" key="1">
    <citation type="journal article" date="2019" name="Int. J. Syst. Evol. Microbiol.">
        <title>The Global Catalogue of Microorganisms (GCM) 10K type strain sequencing project: providing services to taxonomists for standard genome sequencing and annotation.</title>
        <authorList>
            <consortium name="The Broad Institute Genomics Platform"/>
            <consortium name="The Broad Institute Genome Sequencing Center for Infectious Disease"/>
            <person name="Wu L."/>
            <person name="Ma J."/>
        </authorList>
    </citation>
    <scope>NUCLEOTIDE SEQUENCE [LARGE SCALE GENOMIC DNA]</scope>
    <source>
        <strain evidence="2">KCTC 52644</strain>
    </source>
</reference>
<organism evidence="1 2">
    <name type="scientific">Flavobacterium ardleyense</name>
    <dbReference type="NCBI Taxonomy" id="2038737"/>
    <lineage>
        <taxon>Bacteria</taxon>
        <taxon>Pseudomonadati</taxon>
        <taxon>Bacteroidota</taxon>
        <taxon>Flavobacteriia</taxon>
        <taxon>Flavobacteriales</taxon>
        <taxon>Flavobacteriaceae</taxon>
        <taxon>Flavobacterium</taxon>
    </lineage>
</organism>
<sequence length="204" mass="22891">MKKFISLLCVLAVISCKKDEVTSEEPGLMDTMDEIQNITKAGDAIKGFEKRIEELKKLEPISNDIYKEVFADRLDDLTRTDLSIGATSALGLSSGEAKYKEENSNKSLNLSIFDGAGEYGTAMINMTYLSLAMEMESIQNTTTKKTETFNGIKCLTENNTNPNQIRSTITFLYKERFSVTLEGNNMDLDELKSYMKKLDLSKLD</sequence>
<evidence type="ECO:0000313" key="2">
    <source>
        <dbReference type="Proteomes" id="UP001597549"/>
    </source>
</evidence>
<keyword evidence="2" id="KW-1185">Reference proteome</keyword>
<accession>A0ABW5ZAR8</accession>
<protein>
    <recommendedName>
        <fullName evidence="3">Lipoprotein</fullName>
    </recommendedName>
</protein>
<dbReference type="Proteomes" id="UP001597549">
    <property type="component" value="Unassembled WGS sequence"/>
</dbReference>
<evidence type="ECO:0008006" key="3">
    <source>
        <dbReference type="Google" id="ProtNLM"/>
    </source>
</evidence>